<name>A0ABQ7QIJ6_PLUXY</name>
<keyword evidence="3" id="KW-1185">Reference proteome</keyword>
<dbReference type="EMBL" id="JAHIBW010000014">
    <property type="protein sequence ID" value="KAG7305068.1"/>
    <property type="molecule type" value="Genomic_DNA"/>
</dbReference>
<evidence type="ECO:0008006" key="4">
    <source>
        <dbReference type="Google" id="ProtNLM"/>
    </source>
</evidence>
<feature type="compositionally biased region" description="Low complexity" evidence="1">
    <location>
        <begin position="41"/>
        <end position="53"/>
    </location>
</feature>
<accession>A0ABQ7QIJ6</accession>
<sequence>MTSKESNTNVPTFTKCDMNLPTESCEYSNLGYDEALLASHPAASSAAQTPTPAKKAKQAKAPKESPLSIFQRSWVEMRINCADPKTSLNLVKTMKAEVLSALINSNLLSIEITDKLELQWDLLGPDQITIFLNLFLTKREDRDAIINGGAGFFLDGMIAATQTHTKIQLLEAAESMALIKTDMDLTTKSLAATKLALSDSEDTWRGQSSLISKYTCQLEGMLKTAVSDLENYKLKASQEVPTTTLQTSQTTHGRMTYVKTKEKVTIYTLPDTPPDETVAARQIQHFLDRMINPEDLMPFDPNFLMEEFRTTYKAQKVTAVKAFNMVLSNLGVKTLIPERK</sequence>
<feature type="region of interest" description="Disordered" evidence="1">
    <location>
        <begin position="41"/>
        <end position="63"/>
    </location>
</feature>
<comment type="caution">
    <text evidence="2">The sequence shown here is derived from an EMBL/GenBank/DDBJ whole genome shotgun (WGS) entry which is preliminary data.</text>
</comment>
<protein>
    <recommendedName>
        <fullName evidence="4">Gag protein</fullName>
    </recommendedName>
</protein>
<evidence type="ECO:0000313" key="2">
    <source>
        <dbReference type="EMBL" id="KAG7305068.1"/>
    </source>
</evidence>
<organism evidence="2 3">
    <name type="scientific">Plutella xylostella</name>
    <name type="common">Diamondback moth</name>
    <name type="synonym">Plutella maculipennis</name>
    <dbReference type="NCBI Taxonomy" id="51655"/>
    <lineage>
        <taxon>Eukaryota</taxon>
        <taxon>Metazoa</taxon>
        <taxon>Ecdysozoa</taxon>
        <taxon>Arthropoda</taxon>
        <taxon>Hexapoda</taxon>
        <taxon>Insecta</taxon>
        <taxon>Pterygota</taxon>
        <taxon>Neoptera</taxon>
        <taxon>Endopterygota</taxon>
        <taxon>Lepidoptera</taxon>
        <taxon>Glossata</taxon>
        <taxon>Ditrysia</taxon>
        <taxon>Yponomeutoidea</taxon>
        <taxon>Plutellidae</taxon>
        <taxon>Plutella</taxon>
    </lineage>
</organism>
<reference evidence="2 3" key="1">
    <citation type="submission" date="2021-06" db="EMBL/GenBank/DDBJ databases">
        <title>A haploid diamondback moth (Plutella xylostella L.) genome assembly resolves 31 chromosomes and identifies a diamide resistance mutation.</title>
        <authorList>
            <person name="Ward C.M."/>
            <person name="Perry K.D."/>
            <person name="Baker G."/>
            <person name="Powis K."/>
            <person name="Heckel D.G."/>
            <person name="Baxter S.W."/>
        </authorList>
    </citation>
    <scope>NUCLEOTIDE SEQUENCE [LARGE SCALE GENOMIC DNA]</scope>
    <source>
        <strain evidence="2 3">LV</strain>
        <tissue evidence="2">Single pupa</tissue>
    </source>
</reference>
<proteinExistence type="predicted"/>
<evidence type="ECO:0000313" key="3">
    <source>
        <dbReference type="Proteomes" id="UP000823941"/>
    </source>
</evidence>
<evidence type="ECO:0000256" key="1">
    <source>
        <dbReference type="SAM" id="MobiDB-lite"/>
    </source>
</evidence>
<gene>
    <name evidence="2" type="ORF">JYU34_010528</name>
</gene>
<dbReference type="Proteomes" id="UP000823941">
    <property type="component" value="Chromosome 14"/>
</dbReference>